<protein>
    <submittedName>
        <fullName evidence="3">DUF4064 domain-containing protein</fullName>
    </submittedName>
</protein>
<organism evidence="3 4">
    <name type="scientific">Kroppenstedtia sanguinis</name>
    <dbReference type="NCBI Taxonomy" id="1380684"/>
    <lineage>
        <taxon>Bacteria</taxon>
        <taxon>Bacillati</taxon>
        <taxon>Bacillota</taxon>
        <taxon>Bacilli</taxon>
        <taxon>Bacillales</taxon>
        <taxon>Thermoactinomycetaceae</taxon>
        <taxon>Kroppenstedtia</taxon>
    </lineage>
</organism>
<feature type="transmembrane region" description="Helical" evidence="1">
    <location>
        <begin position="7"/>
        <end position="28"/>
    </location>
</feature>
<gene>
    <name evidence="3" type="ORF">ACFQ4Y_13465</name>
</gene>
<reference evidence="4" key="1">
    <citation type="journal article" date="2019" name="Int. J. Syst. Evol. Microbiol.">
        <title>The Global Catalogue of Microorganisms (GCM) 10K type strain sequencing project: providing services to taxonomists for standard genome sequencing and annotation.</title>
        <authorList>
            <consortium name="The Broad Institute Genomics Platform"/>
            <consortium name="The Broad Institute Genome Sequencing Center for Infectious Disease"/>
            <person name="Wu L."/>
            <person name="Ma J."/>
        </authorList>
    </citation>
    <scope>NUCLEOTIDE SEQUENCE [LARGE SCALE GENOMIC DNA]</scope>
    <source>
        <strain evidence="4">S1</strain>
    </source>
</reference>
<keyword evidence="1" id="KW-1133">Transmembrane helix</keyword>
<evidence type="ECO:0000313" key="4">
    <source>
        <dbReference type="Proteomes" id="UP001597282"/>
    </source>
</evidence>
<feature type="transmembrane region" description="Helical" evidence="1">
    <location>
        <begin position="73"/>
        <end position="97"/>
    </location>
</feature>
<name>A0ABW4CAV5_9BACL</name>
<dbReference type="RefSeq" id="WP_380166317.1">
    <property type="nucleotide sequence ID" value="NZ_JBHTNU010000014.1"/>
</dbReference>
<dbReference type="Pfam" id="PF13273">
    <property type="entry name" value="DUF4064"/>
    <property type="match status" value="1"/>
</dbReference>
<keyword evidence="4" id="KW-1185">Reference proteome</keyword>
<comment type="caution">
    <text evidence="3">The sequence shown here is derived from an EMBL/GenBank/DDBJ whole genome shotgun (WGS) entry which is preliminary data.</text>
</comment>
<proteinExistence type="predicted"/>
<feature type="transmembrane region" description="Helical" evidence="1">
    <location>
        <begin position="40"/>
        <end position="61"/>
    </location>
</feature>
<dbReference type="Proteomes" id="UP001597282">
    <property type="component" value="Unassembled WGS sequence"/>
</dbReference>
<dbReference type="InterPro" id="IPR025273">
    <property type="entry name" value="DUF4064"/>
</dbReference>
<keyword evidence="1" id="KW-0472">Membrane</keyword>
<evidence type="ECO:0000313" key="3">
    <source>
        <dbReference type="EMBL" id="MFD1427912.1"/>
    </source>
</evidence>
<keyword evidence="1" id="KW-0812">Transmembrane</keyword>
<sequence length="115" mass="11970">MKRTTEFVLGLSGGILGLGAAFLALWFGEYEVISKAASEITGLGYAAFILSVLAVLGSILVRTKAKTGGWLMILSAIGGMISVSLFYVLPGLLLLVAGGMGAFRREKEDTVVAGE</sequence>
<evidence type="ECO:0000256" key="1">
    <source>
        <dbReference type="SAM" id="Phobius"/>
    </source>
</evidence>
<accession>A0ABW4CAV5</accession>
<feature type="domain" description="DUF4064" evidence="2">
    <location>
        <begin position="2"/>
        <end position="81"/>
    </location>
</feature>
<evidence type="ECO:0000259" key="2">
    <source>
        <dbReference type="Pfam" id="PF13273"/>
    </source>
</evidence>
<dbReference type="EMBL" id="JBHTNU010000014">
    <property type="protein sequence ID" value="MFD1427912.1"/>
    <property type="molecule type" value="Genomic_DNA"/>
</dbReference>